<feature type="region of interest" description="Disordered" evidence="1">
    <location>
        <begin position="92"/>
        <end position="112"/>
    </location>
</feature>
<evidence type="ECO:0000313" key="3">
    <source>
        <dbReference type="Proteomes" id="UP000613580"/>
    </source>
</evidence>
<dbReference type="Proteomes" id="UP000613580">
    <property type="component" value="Unassembled WGS sequence"/>
</dbReference>
<evidence type="ECO:0000256" key="1">
    <source>
        <dbReference type="SAM" id="MobiDB-lite"/>
    </source>
</evidence>
<evidence type="ECO:0000313" key="2">
    <source>
        <dbReference type="EMBL" id="KAF7317455.1"/>
    </source>
</evidence>
<name>A0A8H6TKQ3_MYCCL</name>
<accession>A0A8H6TKQ3</accession>
<gene>
    <name evidence="2" type="ORF">HMN09_00482700</name>
</gene>
<proteinExistence type="predicted"/>
<dbReference type="EMBL" id="JACAZE010000005">
    <property type="protein sequence ID" value="KAF7317455.1"/>
    <property type="molecule type" value="Genomic_DNA"/>
</dbReference>
<organism evidence="2 3">
    <name type="scientific">Mycena chlorophos</name>
    <name type="common">Agaric fungus</name>
    <name type="synonym">Agaricus chlorophos</name>
    <dbReference type="NCBI Taxonomy" id="658473"/>
    <lineage>
        <taxon>Eukaryota</taxon>
        <taxon>Fungi</taxon>
        <taxon>Dikarya</taxon>
        <taxon>Basidiomycota</taxon>
        <taxon>Agaricomycotina</taxon>
        <taxon>Agaricomycetes</taxon>
        <taxon>Agaricomycetidae</taxon>
        <taxon>Agaricales</taxon>
        <taxon>Marasmiineae</taxon>
        <taxon>Mycenaceae</taxon>
        <taxon>Mycena</taxon>
    </lineage>
</organism>
<keyword evidence="3" id="KW-1185">Reference proteome</keyword>
<dbReference type="AlphaFoldDB" id="A0A8H6TKQ3"/>
<protein>
    <submittedName>
        <fullName evidence="2">Uncharacterized protein</fullName>
    </submittedName>
</protein>
<reference evidence="2" key="1">
    <citation type="submission" date="2020-05" db="EMBL/GenBank/DDBJ databases">
        <title>Mycena genomes resolve the evolution of fungal bioluminescence.</title>
        <authorList>
            <person name="Tsai I.J."/>
        </authorList>
    </citation>
    <scope>NUCLEOTIDE SEQUENCE</scope>
    <source>
        <strain evidence="2">110903Hualien_Pintung</strain>
    </source>
</reference>
<sequence>MLCDAQSQHIRTPVPDAYRDDPADEDLVGIDGTRMYEGRIVDWENVVLAVTVVVYELRASTCGLAEGPFCRTTALGPGTDILPAITSAPTRTHAAHARPGCRTPPWALQHPPTRLRDERDAQSSRAFPSSFGLSVLTEDARRDGSGDCVAALSSPYAMQDKEARLDEHDSQRARCERTSAIAAMDGVSVP</sequence>
<comment type="caution">
    <text evidence="2">The sequence shown here is derived from an EMBL/GenBank/DDBJ whole genome shotgun (WGS) entry which is preliminary data.</text>
</comment>